<evidence type="ECO:0000256" key="3">
    <source>
        <dbReference type="SAM" id="SignalP"/>
    </source>
</evidence>
<dbReference type="PROSITE" id="PS51257">
    <property type="entry name" value="PROKAR_LIPOPROTEIN"/>
    <property type="match status" value="1"/>
</dbReference>
<dbReference type="InterPro" id="IPR050966">
    <property type="entry name" value="Glutamyl_endopeptidase"/>
</dbReference>
<feature type="chain" id="PRO_5003020632" description="V8-like Glu-specific endopeptidase" evidence="3">
    <location>
        <begin position="35"/>
        <end position="352"/>
    </location>
</feature>
<dbReference type="Proteomes" id="UP000000322">
    <property type="component" value="Chromosome"/>
</dbReference>
<protein>
    <recommendedName>
        <fullName evidence="6">V8-like Glu-specific endopeptidase</fullName>
    </recommendedName>
</protein>
<feature type="signal peptide" evidence="3">
    <location>
        <begin position="1"/>
        <end position="34"/>
    </location>
</feature>
<dbReference type="RefSeq" id="WP_012868553.1">
    <property type="nucleotide sequence ID" value="NC_013521.1"/>
</dbReference>
<dbReference type="AlphaFoldDB" id="D1BFI2"/>
<dbReference type="Gene3D" id="2.40.10.10">
    <property type="entry name" value="Trypsin-like serine proteases"/>
    <property type="match status" value="2"/>
</dbReference>
<keyword evidence="5" id="KW-1185">Reference proteome</keyword>
<feature type="compositionally biased region" description="Basic and acidic residues" evidence="2">
    <location>
        <begin position="68"/>
        <end position="81"/>
    </location>
</feature>
<gene>
    <name evidence="4" type="ordered locus">Sked_35990</name>
</gene>
<proteinExistence type="predicted"/>
<evidence type="ECO:0000256" key="2">
    <source>
        <dbReference type="SAM" id="MobiDB-lite"/>
    </source>
</evidence>
<feature type="region of interest" description="Disordered" evidence="2">
    <location>
        <begin position="34"/>
        <end position="108"/>
    </location>
</feature>
<reference evidence="4 5" key="1">
    <citation type="journal article" date="2009" name="Stand. Genomic Sci.">
        <title>Complete genome sequence of Sanguibacter keddieii type strain (ST-74).</title>
        <authorList>
            <person name="Ivanova N."/>
            <person name="Sikorski J."/>
            <person name="Sims D."/>
            <person name="Brettin T."/>
            <person name="Detter J.C."/>
            <person name="Han C."/>
            <person name="Lapidus A."/>
            <person name="Copeland A."/>
            <person name="Glavina Del Rio T."/>
            <person name="Nolan M."/>
            <person name="Chen F."/>
            <person name="Lucas S."/>
            <person name="Tice H."/>
            <person name="Cheng J.F."/>
            <person name="Bruce D."/>
            <person name="Goodwin L."/>
            <person name="Pitluck S."/>
            <person name="Pati A."/>
            <person name="Mavromatis K."/>
            <person name="Chen A."/>
            <person name="Palaniappan K."/>
            <person name="D'haeseleer P."/>
            <person name="Chain P."/>
            <person name="Bristow J."/>
            <person name="Eisen J.A."/>
            <person name="Markowitz V."/>
            <person name="Hugenholtz P."/>
            <person name="Goker M."/>
            <person name="Pukall R."/>
            <person name="Klenk H.P."/>
            <person name="Kyrpides N.C."/>
        </authorList>
    </citation>
    <scope>NUCLEOTIDE SEQUENCE [LARGE SCALE GENOMIC DNA]</scope>
    <source>
        <strain evidence="5">ATCC 51767 / DSM 10542 / NCFB 3025 / ST-74</strain>
    </source>
</reference>
<dbReference type="HOGENOM" id="CLU_050832_0_0_11"/>
<dbReference type="InterPro" id="IPR043504">
    <property type="entry name" value="Peptidase_S1_PA_chymotrypsin"/>
</dbReference>
<evidence type="ECO:0000313" key="4">
    <source>
        <dbReference type="EMBL" id="ACZ23485.1"/>
    </source>
</evidence>
<dbReference type="STRING" id="446469.Sked_35990"/>
<dbReference type="EMBL" id="CP001819">
    <property type="protein sequence ID" value="ACZ23485.1"/>
    <property type="molecule type" value="Genomic_DNA"/>
</dbReference>
<dbReference type="KEGG" id="ske:Sked_35990"/>
<dbReference type="PANTHER" id="PTHR15462:SF19">
    <property type="entry name" value="PEPTIDASE S1 DOMAIN-CONTAINING PROTEIN"/>
    <property type="match status" value="1"/>
</dbReference>
<evidence type="ECO:0008006" key="6">
    <source>
        <dbReference type="Google" id="ProtNLM"/>
    </source>
</evidence>
<dbReference type="eggNOG" id="COG3591">
    <property type="taxonomic scope" value="Bacteria"/>
</dbReference>
<evidence type="ECO:0000313" key="5">
    <source>
        <dbReference type="Proteomes" id="UP000000322"/>
    </source>
</evidence>
<keyword evidence="1 3" id="KW-0732">Signal</keyword>
<dbReference type="PANTHER" id="PTHR15462">
    <property type="entry name" value="SERINE PROTEASE"/>
    <property type="match status" value="1"/>
</dbReference>
<evidence type="ECO:0000256" key="1">
    <source>
        <dbReference type="ARBA" id="ARBA00022729"/>
    </source>
</evidence>
<dbReference type="SUPFAM" id="SSF50494">
    <property type="entry name" value="Trypsin-like serine proteases"/>
    <property type="match status" value="1"/>
</dbReference>
<organism evidence="4 5">
    <name type="scientific">Sanguibacter keddieii (strain ATCC 51767 / DSM 10542 / NCFB 3025 / ST-74)</name>
    <dbReference type="NCBI Taxonomy" id="446469"/>
    <lineage>
        <taxon>Bacteria</taxon>
        <taxon>Bacillati</taxon>
        <taxon>Actinomycetota</taxon>
        <taxon>Actinomycetes</taxon>
        <taxon>Micrococcales</taxon>
        <taxon>Sanguibacteraceae</taxon>
        <taxon>Sanguibacter</taxon>
    </lineage>
</organism>
<name>D1BFI2_SANKS</name>
<dbReference type="InterPro" id="IPR009003">
    <property type="entry name" value="Peptidase_S1_PA"/>
</dbReference>
<accession>D1BFI2</accession>
<sequence>MTPRSVRLRDALVPVVLLSLLAACTAQIPGEAVAGSLSPQVGPPLKTDTVSLRHDYESSPQEVNDYWTQDRRRDADTKDITADDSDDTTNRPDAATGVVVEPSTGPVVDPTPVAPATAGDPFTPTGLAASTQGRLYVTIGRDDYVCSATVVNAVSQDVVATAAHCLWDFEGGTGWATNVFFVPADEDNGEVAPYGYWAAESAYGPQEFADNATTNSLGMVIGTGWTHDFAFLTMAPDDDGRPIQEVTGGQGIAFGGTVDDVLVTGYPSAPPFTGLDQRFCASDDWFTLQRGAFGIECSMTQGASGGGWLSDYDTETGAGYLVATTSFKTETELGAMPLGEDALALFTEAGGL</sequence>